<dbReference type="EMBL" id="CP001824">
    <property type="protein sequence ID" value="ACZ39908.1"/>
    <property type="molecule type" value="Genomic_DNA"/>
</dbReference>
<organism evidence="1 2">
    <name type="scientific">Sphaerobacter thermophilus (strain ATCC 49802 / DSM 20745 / KCCM 41009 / NCIMB 13125 / S 6022)</name>
    <dbReference type="NCBI Taxonomy" id="479434"/>
    <lineage>
        <taxon>Bacteria</taxon>
        <taxon>Pseudomonadati</taxon>
        <taxon>Thermomicrobiota</taxon>
        <taxon>Thermomicrobia</taxon>
        <taxon>Sphaerobacterales</taxon>
        <taxon>Sphaerobacterineae</taxon>
        <taxon>Sphaerobacteraceae</taxon>
        <taxon>Sphaerobacter</taxon>
    </lineage>
</organism>
<dbReference type="InParanoid" id="D1CAW1"/>
<dbReference type="HOGENOM" id="CLU_048874_0_0_0"/>
<dbReference type="eggNOG" id="COG0680">
    <property type="taxonomic scope" value="Bacteria"/>
</dbReference>
<name>D1CAW1_SPHTD</name>
<protein>
    <submittedName>
        <fullName evidence="1">Uncharacterized protein</fullName>
    </submittedName>
</protein>
<reference evidence="1 2" key="2">
    <citation type="journal article" date="2010" name="Stand. Genomic Sci.">
        <title>Complete genome sequence of Desulfohalobium retbaense type strain (HR(100)).</title>
        <authorList>
            <person name="Spring S."/>
            <person name="Nolan M."/>
            <person name="Lapidus A."/>
            <person name="Glavina Del Rio T."/>
            <person name="Copeland A."/>
            <person name="Tice H."/>
            <person name="Cheng J.F."/>
            <person name="Lucas S."/>
            <person name="Land M."/>
            <person name="Chen F."/>
            <person name="Bruce D."/>
            <person name="Goodwin L."/>
            <person name="Pitluck S."/>
            <person name="Ivanova N."/>
            <person name="Mavromatis K."/>
            <person name="Mikhailova N."/>
            <person name="Pati A."/>
            <person name="Chen A."/>
            <person name="Palaniappan K."/>
            <person name="Hauser L."/>
            <person name="Chang Y.J."/>
            <person name="Jeffries C.D."/>
            <person name="Munk C."/>
            <person name="Kiss H."/>
            <person name="Chain P."/>
            <person name="Han C."/>
            <person name="Brettin T."/>
            <person name="Detter J.C."/>
            <person name="Schuler E."/>
            <person name="Goker M."/>
            <person name="Rohde M."/>
            <person name="Bristow J."/>
            <person name="Eisen J.A."/>
            <person name="Markowitz V."/>
            <person name="Hugenholtz P."/>
            <person name="Kyrpides N.C."/>
            <person name="Klenk H.P."/>
        </authorList>
    </citation>
    <scope>NUCLEOTIDE SEQUENCE [LARGE SCALE GENOMIC DNA]</scope>
    <source>
        <strain evidence="2">ATCC 49802 / DSM 20745 / S 6022</strain>
    </source>
</reference>
<reference evidence="2" key="1">
    <citation type="submission" date="2009-11" db="EMBL/GenBank/DDBJ databases">
        <title>The complete chromosome 2 of Sphaerobacter thermophilus DSM 20745.</title>
        <authorList>
            <person name="Lucas S."/>
            <person name="Copeland A."/>
            <person name="Lapidus A."/>
            <person name="Glavina del Rio T."/>
            <person name="Dalin E."/>
            <person name="Tice H."/>
            <person name="Bruce D."/>
            <person name="Goodwin L."/>
            <person name="Pitluck S."/>
            <person name="Kyrpides N."/>
            <person name="Mavromatis K."/>
            <person name="Ivanova N."/>
            <person name="Mikhailova N."/>
            <person name="LaButti K.M."/>
            <person name="Clum A."/>
            <person name="Sun H.I."/>
            <person name="Brettin T."/>
            <person name="Detter J.C."/>
            <person name="Han C."/>
            <person name="Larimer F."/>
            <person name="Land M."/>
            <person name="Hauser L."/>
            <person name="Markowitz V."/>
            <person name="Cheng J.F."/>
            <person name="Hugenholtz P."/>
            <person name="Woyke T."/>
            <person name="Wu D."/>
            <person name="Steenblock K."/>
            <person name="Schneider S."/>
            <person name="Pukall R."/>
            <person name="Goeker M."/>
            <person name="Klenk H.P."/>
            <person name="Eisen J.A."/>
        </authorList>
    </citation>
    <scope>NUCLEOTIDE SEQUENCE [LARGE SCALE GENOMIC DNA]</scope>
    <source>
        <strain evidence="2">ATCC 49802 / DSM 20745 / S 6022</strain>
    </source>
</reference>
<dbReference type="AlphaFoldDB" id="D1CAW1"/>
<proteinExistence type="predicted"/>
<sequence>MRRRHDACHAGGLMDDVQRLAETLLYEGYILWPYRRSTTKNQQRWTIGGVYPRAYSDAGGGTDRWWVKAECLVRGAKPRVTVTIRFLQVVARQVGRLEADGGLTYVDELQVGDARFVAWEEAREHAVRIEPRDLATLAAPHRVPVHIPAGSDREPLLAADGTEVGALVRRWEALDGLVDVAAAPVQPEVFRLTVRFENTSAWEGTERTGALARTFVAAHAILEADGGEFVSLLDPPGELAAASAACENAGVWPVLAGEPGTARTMLASPIILYDYPRLAPESPGDLFDGTEIDQLLILSILGLTDEEKEEMRAADPRAREILERTERLTASDFARLHGAIREFQMLRPEPDVSPAFAALEAPAPESVRIGGVEVRPGSRVRLRPRSGGDVFDLALAGRIAIVESIEQDHEERIHLAVTIEDDPGRHLAEAGVLGHRFYFGLDEVEPLGPEEGPP</sequence>
<keyword evidence="2" id="KW-1185">Reference proteome</keyword>
<evidence type="ECO:0000313" key="1">
    <source>
        <dbReference type="EMBL" id="ACZ39908.1"/>
    </source>
</evidence>
<dbReference type="STRING" id="479434.Sthe_2493"/>
<evidence type="ECO:0000313" key="2">
    <source>
        <dbReference type="Proteomes" id="UP000002027"/>
    </source>
</evidence>
<gene>
    <name evidence="1" type="ordered locus">Sthe_2493</name>
</gene>
<accession>D1CAW1</accession>
<dbReference type="KEGG" id="sti:Sthe_2493"/>
<dbReference type="Proteomes" id="UP000002027">
    <property type="component" value="Chromosome 2"/>
</dbReference>